<organism evidence="2 3">
    <name type="scientific">Leekyejoonella antrihumi</name>
    <dbReference type="NCBI Taxonomy" id="1660198"/>
    <lineage>
        <taxon>Bacteria</taxon>
        <taxon>Bacillati</taxon>
        <taxon>Actinomycetota</taxon>
        <taxon>Actinomycetes</taxon>
        <taxon>Micrococcales</taxon>
        <taxon>Dermacoccaceae</taxon>
        <taxon>Leekyejoonella</taxon>
    </lineage>
</organism>
<dbReference type="EMBL" id="VCQV01000072">
    <property type="protein sequence ID" value="TWP32487.1"/>
    <property type="molecule type" value="Genomic_DNA"/>
</dbReference>
<evidence type="ECO:0000256" key="1">
    <source>
        <dbReference type="SAM" id="SignalP"/>
    </source>
</evidence>
<keyword evidence="1" id="KW-0732">Signal</keyword>
<protein>
    <recommendedName>
        <fullName evidence="4">DUF3466 family protein</fullName>
    </recommendedName>
</protein>
<evidence type="ECO:0000313" key="3">
    <source>
        <dbReference type="Proteomes" id="UP000320244"/>
    </source>
</evidence>
<name>A0A563DQH6_9MICO</name>
<dbReference type="Proteomes" id="UP000320244">
    <property type="component" value="Unassembled WGS sequence"/>
</dbReference>
<comment type="caution">
    <text evidence="2">The sequence shown here is derived from an EMBL/GenBank/DDBJ whole genome shotgun (WGS) entry which is preliminary data.</text>
</comment>
<reference evidence="2 3" key="1">
    <citation type="submission" date="2019-05" db="EMBL/GenBank/DDBJ databases">
        <authorList>
            <person name="Lee S.D."/>
        </authorList>
    </citation>
    <scope>NUCLEOTIDE SEQUENCE [LARGE SCALE GENOMIC DNA]</scope>
    <source>
        <strain evidence="2 3">C5-26</strain>
    </source>
</reference>
<evidence type="ECO:0000313" key="2">
    <source>
        <dbReference type="EMBL" id="TWP32487.1"/>
    </source>
</evidence>
<reference evidence="2 3" key="2">
    <citation type="submission" date="2019-08" db="EMBL/GenBank/DDBJ databases">
        <title>Jejuicoccus antrihumi gen. nov., sp. nov., a new member of the family Dermacoccaceae isolated from a cave.</title>
        <authorList>
            <person name="Schumann P."/>
            <person name="Kim I.S."/>
        </authorList>
    </citation>
    <scope>NUCLEOTIDE SEQUENCE [LARGE SCALE GENOMIC DNA]</scope>
    <source>
        <strain evidence="2 3">C5-26</strain>
    </source>
</reference>
<feature type="signal peptide" evidence="1">
    <location>
        <begin position="1"/>
        <end position="40"/>
    </location>
</feature>
<keyword evidence="3" id="KW-1185">Reference proteome</keyword>
<dbReference type="PROSITE" id="PS51318">
    <property type="entry name" value="TAT"/>
    <property type="match status" value="1"/>
</dbReference>
<proteinExistence type="predicted"/>
<dbReference type="AlphaFoldDB" id="A0A563DQH6"/>
<dbReference type="OrthoDB" id="3985792at2"/>
<sequence>MSKRTAHPTFRRAMSTVAAVAAVTAVTGFNLGALSPVANAATPAAHHYASPTLHFSTHNNAADPTFNQLLGINDRGVMAGYFGSGQPGHPNKGYTLSGDHDQDNYRNENFPGSAQTQVTAINDRNQTVGFWVDSVGNSYGFADVRGHFTDVVDPHGQGAAAGGATTEQLLGVNEQNQAVGFWTDANGNNHGFRYDLRSRTFHEIHVPGQASVMATSINDRGDVAISASDGNTQMAYLLHHGRAYAVTAPGGGNIQAFGINDRDQVVGQYTDSAGVAHGYEWNRRHIRTIDDPNGIGSTVVNGLNNHGDLVGFYVDAAGNTDGFLAATK</sequence>
<gene>
    <name evidence="2" type="ORF">FGL98_24075</name>
</gene>
<evidence type="ECO:0008006" key="4">
    <source>
        <dbReference type="Google" id="ProtNLM"/>
    </source>
</evidence>
<accession>A0A563DQH6</accession>
<feature type="chain" id="PRO_5021973775" description="DUF3466 family protein" evidence="1">
    <location>
        <begin position="41"/>
        <end position="328"/>
    </location>
</feature>
<dbReference type="InterPro" id="IPR006311">
    <property type="entry name" value="TAT_signal"/>
</dbReference>